<feature type="compositionally biased region" description="Low complexity" evidence="2">
    <location>
        <begin position="223"/>
        <end position="243"/>
    </location>
</feature>
<gene>
    <name evidence="3" type="ORF">RSOLAG1IB_02636</name>
</gene>
<dbReference type="GO" id="GO:0005737">
    <property type="term" value="C:cytoplasm"/>
    <property type="evidence" value="ECO:0007669"/>
    <property type="project" value="TreeGrafter"/>
</dbReference>
<feature type="region of interest" description="Disordered" evidence="2">
    <location>
        <begin position="198"/>
        <end position="307"/>
    </location>
</feature>
<evidence type="ECO:0000256" key="2">
    <source>
        <dbReference type="SAM" id="MobiDB-lite"/>
    </source>
</evidence>
<name>A0A0B7FNZ3_THACB</name>
<proteinExistence type="inferred from homology"/>
<dbReference type="STRING" id="1108050.A0A0B7FNZ3"/>
<feature type="region of interest" description="Disordered" evidence="2">
    <location>
        <begin position="438"/>
        <end position="462"/>
    </location>
</feature>
<dbReference type="PANTHER" id="PTHR12232">
    <property type="entry name" value="SH3 DOMAIN-BINDING GLUTAMIC ACID-RICH-LIKE PROTEIN"/>
    <property type="match status" value="1"/>
</dbReference>
<feature type="compositionally biased region" description="Polar residues" evidence="2">
    <location>
        <begin position="412"/>
        <end position="425"/>
    </location>
</feature>
<dbReference type="Proteomes" id="UP000059188">
    <property type="component" value="Unassembled WGS sequence"/>
</dbReference>
<dbReference type="PANTHER" id="PTHR12232:SF0">
    <property type="entry name" value="THIOREDOXIN DOMAIN-CONTAINING PROTEIN"/>
    <property type="match status" value="1"/>
</dbReference>
<protein>
    <submittedName>
        <fullName evidence="3">Uncharacterized protein</fullName>
    </submittedName>
</protein>
<dbReference type="OrthoDB" id="3229483at2759"/>
<dbReference type="SUPFAM" id="SSF52833">
    <property type="entry name" value="Thioredoxin-like"/>
    <property type="match status" value="1"/>
</dbReference>
<feature type="compositionally biased region" description="Polar residues" evidence="2">
    <location>
        <begin position="280"/>
        <end position="291"/>
    </location>
</feature>
<sequence length="755" mass="82006">MGPPIQIFLTSIASAPALRQRQEQLLRVLQVKKIPFTSYDLAADEEAKKLWRRKAPINSSTLPGILVGGELAGTYAEFEEAVEFGELDRFFRLNEPWGEDDEVFAPTPVPQKPIAVPGVATPSQITGQRPSFAPSPSKPLKKSTPRTKSIDVGAELGFGLEGVKLTEEEMLELVESLGLDGDDAGDLVKGLGLSSSKVAPTKAISGNPPAPSASQTDTKTKASSEPAETSTPTDTTTVPSDATKLNSKDSPPPTGEPPVVQPLDAVPENKDTSTKMAADSSVSKDVTTADETASKDVPTDGPNHKVNIPGTSPAVAVPGDAIYFHFASHLYLCKSSFINMSPYYTGPVPTAPRFWDMKAATAASDNSIDRVFHMPGHFDMRSLKRDSPEIVSSPESSQYFTPTMHQDGFKSSPPSSVYCTPESVQVSPERRVAMYRQTNPESPSASPSPSPTESMFSRLSRPESATSFVESIDEFHSTKRSPQRQRSVIPSLMVTDYDSDEEHKPRIDASPVRETFAMPVHQRSTDLRADAVTFRPNPARDHRQITTVPSPSINGGATPVVRPQARAIPQYPLPPRSHSYPTQAMPQPPHPAVSATVAPRYKQVPAFQVVPRRFPTPKPILAMRMAGSPQSMQPMQSVQQPQYMAQPRVAKTQTQPPQQHSTLYDSRGQTFEGKPVRLVQQRVPAMPLSSVRHLWPATGASLPNTEANSNAWHPSFQEAQSIISIQQARILKGLSNGVPYGGGLYLPIPFDENLP</sequence>
<dbReference type="Gene3D" id="3.40.30.10">
    <property type="entry name" value="Glutaredoxin"/>
    <property type="match status" value="1"/>
</dbReference>
<feature type="region of interest" description="Disordered" evidence="2">
    <location>
        <begin position="473"/>
        <end position="492"/>
    </location>
</feature>
<dbReference type="EMBL" id="LN679102">
    <property type="protein sequence ID" value="CEL57892.1"/>
    <property type="molecule type" value="Genomic_DNA"/>
</dbReference>
<dbReference type="Pfam" id="PF04908">
    <property type="entry name" value="SH3BGR"/>
    <property type="match status" value="1"/>
</dbReference>
<dbReference type="AlphaFoldDB" id="A0A0B7FNZ3"/>
<dbReference type="InterPro" id="IPR051033">
    <property type="entry name" value="SH3BGR"/>
</dbReference>
<feature type="compositionally biased region" description="Pro residues" evidence="2">
    <location>
        <begin position="250"/>
        <end position="260"/>
    </location>
</feature>
<evidence type="ECO:0000256" key="1">
    <source>
        <dbReference type="ARBA" id="ARBA00007764"/>
    </source>
</evidence>
<feature type="region of interest" description="Disordered" evidence="2">
    <location>
        <begin position="383"/>
        <end position="425"/>
    </location>
</feature>
<evidence type="ECO:0000313" key="3">
    <source>
        <dbReference type="EMBL" id="CEL57892.1"/>
    </source>
</evidence>
<feature type="compositionally biased region" description="Low complexity" evidence="2">
    <location>
        <begin position="440"/>
        <end position="454"/>
    </location>
</feature>
<feature type="compositionally biased region" description="Polar residues" evidence="2">
    <location>
        <begin position="393"/>
        <end position="404"/>
    </location>
</feature>
<accession>A0A0B7FNZ3</accession>
<comment type="similarity">
    <text evidence="1">Belongs to the SH3BGR family.</text>
</comment>
<organism evidence="3 4">
    <name type="scientific">Thanatephorus cucumeris (strain AG1-IB / isolate 7/3/14)</name>
    <name type="common">Lettuce bottom rot fungus</name>
    <name type="synonym">Rhizoctonia solani</name>
    <dbReference type="NCBI Taxonomy" id="1108050"/>
    <lineage>
        <taxon>Eukaryota</taxon>
        <taxon>Fungi</taxon>
        <taxon>Dikarya</taxon>
        <taxon>Basidiomycota</taxon>
        <taxon>Agaricomycotina</taxon>
        <taxon>Agaricomycetes</taxon>
        <taxon>Cantharellales</taxon>
        <taxon>Ceratobasidiaceae</taxon>
        <taxon>Rhizoctonia</taxon>
        <taxon>Rhizoctonia solani AG-1</taxon>
    </lineage>
</organism>
<keyword evidence="4" id="KW-1185">Reference proteome</keyword>
<reference evidence="3 4" key="1">
    <citation type="submission" date="2014-11" db="EMBL/GenBank/DDBJ databases">
        <authorList>
            <person name="Wibberg Daniel"/>
        </authorList>
    </citation>
    <scope>NUCLEOTIDE SEQUENCE [LARGE SCALE GENOMIC DNA]</scope>
    <source>
        <strain evidence="3">Rhizoctonia solani AG1-IB 7/3/14</strain>
    </source>
</reference>
<feature type="region of interest" description="Disordered" evidence="2">
    <location>
        <begin position="120"/>
        <end position="148"/>
    </location>
</feature>
<dbReference type="PROSITE" id="PS51354">
    <property type="entry name" value="GLUTAREDOXIN_2"/>
    <property type="match status" value="1"/>
</dbReference>
<dbReference type="InterPro" id="IPR006993">
    <property type="entry name" value="Glut_rich_SH3-bd"/>
</dbReference>
<dbReference type="InterPro" id="IPR036249">
    <property type="entry name" value="Thioredoxin-like_sf"/>
</dbReference>
<evidence type="ECO:0000313" key="4">
    <source>
        <dbReference type="Proteomes" id="UP000059188"/>
    </source>
</evidence>